<evidence type="ECO:0000313" key="5">
    <source>
        <dbReference type="Proteomes" id="UP000315235"/>
    </source>
</evidence>
<feature type="compositionally biased region" description="Low complexity" evidence="1">
    <location>
        <begin position="996"/>
        <end position="1006"/>
    </location>
</feature>
<keyword evidence="2" id="KW-0812">Transmembrane</keyword>
<dbReference type="PANTHER" id="PTHR38690">
    <property type="entry name" value="PROTEASE-RELATED"/>
    <property type="match status" value="1"/>
</dbReference>
<name>A0A553H396_9PSED</name>
<evidence type="ECO:0000256" key="1">
    <source>
        <dbReference type="SAM" id="MobiDB-lite"/>
    </source>
</evidence>
<keyword evidence="5" id="KW-1185">Reference proteome</keyword>
<dbReference type="InterPro" id="IPR011836">
    <property type="entry name" value="YhdP"/>
</dbReference>
<dbReference type="OrthoDB" id="9762238at2"/>
<dbReference type="InterPro" id="IPR025263">
    <property type="entry name" value="YhdP_central"/>
</dbReference>
<dbReference type="PANTHER" id="PTHR38690:SF1">
    <property type="entry name" value="PROTEASE"/>
    <property type="match status" value="1"/>
</dbReference>
<keyword evidence="2" id="KW-0472">Membrane</keyword>
<reference evidence="4 5" key="1">
    <citation type="submission" date="2019-07" db="EMBL/GenBank/DDBJ databases">
        <title>Pseudomonas mangiferae sp. nov., isolated from bark of mango tree in Thailand.</title>
        <authorList>
            <person name="Srisuk N."/>
            <person name="Anurat P."/>
        </authorList>
    </citation>
    <scope>NUCLEOTIDE SEQUENCE [LARGE SCALE GENOMIC DNA]</scope>
    <source>
        <strain evidence="4 5">DMKU_BBB3-04</strain>
    </source>
</reference>
<dbReference type="Pfam" id="PF13116">
    <property type="entry name" value="YhdP"/>
    <property type="match status" value="1"/>
</dbReference>
<protein>
    <submittedName>
        <fullName evidence="4">TIGR02099 family protein</fullName>
    </submittedName>
</protein>
<evidence type="ECO:0000313" key="4">
    <source>
        <dbReference type="EMBL" id="TRX76223.1"/>
    </source>
</evidence>
<dbReference type="EMBL" id="VJOY01000002">
    <property type="protein sequence ID" value="TRX76223.1"/>
    <property type="molecule type" value="Genomic_DNA"/>
</dbReference>
<feature type="domain" description="YhdP central" evidence="3">
    <location>
        <begin position="13"/>
        <end position="1278"/>
    </location>
</feature>
<dbReference type="NCBIfam" id="TIGR02099">
    <property type="entry name" value="YhdP family protein"/>
    <property type="match status" value="1"/>
</dbReference>
<dbReference type="Proteomes" id="UP000315235">
    <property type="component" value="Unassembled WGS sequence"/>
</dbReference>
<keyword evidence="2" id="KW-1133">Transmembrane helix</keyword>
<accession>A0A553H396</accession>
<organism evidence="4 5">
    <name type="scientific">Pseudomonas mangiferae</name>
    <dbReference type="NCBI Taxonomy" id="2593654"/>
    <lineage>
        <taxon>Bacteria</taxon>
        <taxon>Pseudomonadati</taxon>
        <taxon>Pseudomonadota</taxon>
        <taxon>Gammaproteobacteria</taxon>
        <taxon>Pseudomonadales</taxon>
        <taxon>Pseudomonadaceae</taxon>
        <taxon>Pseudomonas</taxon>
    </lineage>
</organism>
<gene>
    <name evidence="4" type="ORF">FM069_03275</name>
</gene>
<feature type="transmembrane region" description="Helical" evidence="2">
    <location>
        <begin position="1232"/>
        <end position="1251"/>
    </location>
</feature>
<proteinExistence type="predicted"/>
<evidence type="ECO:0000256" key="2">
    <source>
        <dbReference type="SAM" id="Phobius"/>
    </source>
</evidence>
<evidence type="ECO:0000259" key="3">
    <source>
        <dbReference type="Pfam" id="PF13116"/>
    </source>
</evidence>
<feature type="region of interest" description="Disordered" evidence="1">
    <location>
        <begin position="989"/>
        <end position="1013"/>
    </location>
</feature>
<comment type="caution">
    <text evidence="4">The sequence shown here is derived from an EMBL/GenBank/DDBJ whole genome shotgun (WGS) entry which is preliminary data.</text>
</comment>
<sequence length="1288" mass="139196">MTRAGRLALGGVRLSVELAALALILLALYVSLGRELVPLVAGYRDDLQQAARDALDQPVALGELEGRWSGLSPLLIAHDVQVGEGEDSVRLERVRLVPALWDSLLAWEPRIASLELEGLRLRLRESADGRWTLEGLPLHDDQPPPDPARVLQALRSVERASLLDSQVTLLPHDRELATLTYVDLTLHGGSARQRLDGRLTLPDGQPLAFSLQAKLDPSAWSDSEAAFYLSLPQSDWARWLPARLSRDWQVERLQAGGEFWLDWKAGEVQRAVARLHAPDLRGAKAGRPLQALQDVAVTAYLERAPDGYQLLLDSLAASLGDTRWGPVRVALREQRETPEVQGEWQVSADRLDLQPLLPLVLALAPLPDAAAQALSALSPRGGLRNLDLKYRPQRDGDQRLAFSANLERVGFAAYHGAPAAENVSGSITGDLGRGELRLDSQDFGLHLSELFPALWRYREAHARLTWRLDEQAFTLVSPYLQVVGDEGKVAGDFLIRLMFDPAAEDYMDLRVGLRDGDARYTEKYLPTVSGALSPALADWLKGAIKGGTVDQGFFQYQGSLNKGAPETARSISLFFKVHDAELAYQPGWPALREARGDVFVEDSGVRVRVPEGRILDSRVRDGRADVPLAGAGATPHLLLDAGLDSSVGDGLKILREAPLGLAETFGGWQGDGALDGRLRLDIPLGAGPPPGVVVDFKAQNARLALSTPDLELKQIKGAFRYDLASGLSAPDIRAKVFGRDVRGKALAEGRDGQAKTRVLAEGTVPLPTLTAWLGVDPARPLPASGLLPYRLDLVLGATGSNALQVDSDLHGIAIDLPAPFGKPTDERRPSQWRMTLDGPERRYGLDYQGLASLALAAPPDRLDGARGELRLGGEPARLPADGRGIWLRGPLSEFDLDAWQAARQRYLGAAAGGDTGGSGLASDGQPLAGVQVQIAHFKGFGQDLDNLGIDLTRAQAGWRLGVDSAFLQGRIQLPDARSTPIDVDLQHLRLPKPPSDDAAADATPDPLQHVDPHDLPPLNVRIAEVALGDESLGAWAFKSRPIAKGALFSDIDLLLKGMHLTGSAGWEGSPGATASWYQGRLDGKNLADVLLAWKFAPSATSERFRLDVDGRWPGSPAWVSLKRFSGSLDATLHNGRFVEVEGGAQALRVFGLLNFNSIGRRLRLDFSDLLNRGLAYDRVKGLLVGSEGVYVTRSPIVLEGPSSGLEMDGTLDLANDRIDAKLRVSLPITNNLPIAALIVGAPAIGGALFVVDKLLGDKVARFASVQYRVEGPWQSPEIQLIKPFDRGR</sequence>
<dbReference type="RefSeq" id="WP_143486851.1">
    <property type="nucleotide sequence ID" value="NZ_VJOY01000002.1"/>
</dbReference>